<dbReference type="Proteomes" id="UP001232063">
    <property type="component" value="Unassembled WGS sequence"/>
</dbReference>
<dbReference type="AlphaFoldDB" id="A0AAE3R4K3"/>
<keyword evidence="2" id="KW-1185">Reference proteome</keyword>
<sequence>MKKLLVLCLLIKGFMLTSCNSKQQEKQKTQAINFQAISEAKVHKGIDSILTHPSSIDLVREFQIYNYQPIHTHLDSSITCLLEAERSYNEINQYIQKIRSPEPMEDKNPEVIRRLYQSITDSVLSNKKWLIKYNKIDSICTKYFSHQCRINNRDCTLVITTTVNDSILSFDAPKKQK</sequence>
<organism evidence="1 2">
    <name type="scientific">Xanthocytophaga agilis</name>
    <dbReference type="NCBI Taxonomy" id="3048010"/>
    <lineage>
        <taxon>Bacteria</taxon>
        <taxon>Pseudomonadati</taxon>
        <taxon>Bacteroidota</taxon>
        <taxon>Cytophagia</taxon>
        <taxon>Cytophagales</taxon>
        <taxon>Rhodocytophagaceae</taxon>
        <taxon>Xanthocytophaga</taxon>
    </lineage>
</organism>
<accession>A0AAE3R4K3</accession>
<dbReference type="EMBL" id="JASJOU010000009">
    <property type="protein sequence ID" value="MDJ1503639.1"/>
    <property type="molecule type" value="Genomic_DNA"/>
</dbReference>
<proteinExistence type="predicted"/>
<dbReference type="RefSeq" id="WP_314514254.1">
    <property type="nucleotide sequence ID" value="NZ_JASJOU010000009.1"/>
</dbReference>
<protein>
    <submittedName>
        <fullName evidence="1">Uncharacterized protein</fullName>
    </submittedName>
</protein>
<comment type="caution">
    <text evidence="1">The sequence shown here is derived from an EMBL/GenBank/DDBJ whole genome shotgun (WGS) entry which is preliminary data.</text>
</comment>
<reference evidence="1" key="1">
    <citation type="submission" date="2023-05" db="EMBL/GenBank/DDBJ databases">
        <authorList>
            <person name="Zhang X."/>
        </authorList>
    </citation>
    <scope>NUCLEOTIDE SEQUENCE</scope>
    <source>
        <strain evidence="1">BD1B2-1</strain>
    </source>
</reference>
<evidence type="ECO:0000313" key="2">
    <source>
        <dbReference type="Proteomes" id="UP001232063"/>
    </source>
</evidence>
<gene>
    <name evidence="1" type="ORF">QNI22_23445</name>
</gene>
<name>A0AAE3R4K3_9BACT</name>
<evidence type="ECO:0000313" key="1">
    <source>
        <dbReference type="EMBL" id="MDJ1503639.1"/>
    </source>
</evidence>